<dbReference type="SUPFAM" id="SSF50969">
    <property type="entry name" value="YVTN repeat-like/Quinoprotein amine dehydrogenase"/>
    <property type="match status" value="1"/>
</dbReference>
<evidence type="ECO:0000313" key="3">
    <source>
        <dbReference type="Proteomes" id="UP001595748"/>
    </source>
</evidence>
<organism evidence="2 3">
    <name type="scientific">Deinococcus antarcticus</name>
    <dbReference type="NCBI Taxonomy" id="1298767"/>
    <lineage>
        <taxon>Bacteria</taxon>
        <taxon>Thermotogati</taxon>
        <taxon>Deinococcota</taxon>
        <taxon>Deinococci</taxon>
        <taxon>Deinococcales</taxon>
        <taxon>Deinococcaceae</taxon>
        <taxon>Deinococcus</taxon>
    </lineage>
</organism>
<sequence>MPASRFLTLAVLAAASAQAVSLTPVQRITTFGPTQVTALAGLPDGSRVVCLDSRWVKLSAAGQVTLATALPEACQTLHVSPDGQTLLTGPAWRVWSATDGHLVRDLPDALSAGFLNNQEIVIRTAAGLERLNISTEQATPLRPGPLTAFLVSPDGSRAVGSDGQRVQLLRLPDLTPLSGYRCEGDCTMK</sequence>
<feature type="chain" id="PRO_5045730800" evidence="1">
    <location>
        <begin position="20"/>
        <end position="189"/>
    </location>
</feature>
<feature type="signal peptide" evidence="1">
    <location>
        <begin position="1"/>
        <end position="19"/>
    </location>
</feature>
<keyword evidence="1" id="KW-0732">Signal</keyword>
<gene>
    <name evidence="2" type="ORF">ACFOPQ_19475</name>
</gene>
<evidence type="ECO:0000256" key="1">
    <source>
        <dbReference type="SAM" id="SignalP"/>
    </source>
</evidence>
<dbReference type="EMBL" id="JBHRZF010000218">
    <property type="protein sequence ID" value="MFC3862947.1"/>
    <property type="molecule type" value="Genomic_DNA"/>
</dbReference>
<dbReference type="Gene3D" id="2.130.10.10">
    <property type="entry name" value="YVTN repeat-like/Quinoprotein amine dehydrogenase"/>
    <property type="match status" value="1"/>
</dbReference>
<accession>A0ABV8AEL9</accession>
<reference evidence="3" key="1">
    <citation type="journal article" date="2019" name="Int. J. Syst. Evol. Microbiol.">
        <title>The Global Catalogue of Microorganisms (GCM) 10K type strain sequencing project: providing services to taxonomists for standard genome sequencing and annotation.</title>
        <authorList>
            <consortium name="The Broad Institute Genomics Platform"/>
            <consortium name="The Broad Institute Genome Sequencing Center for Infectious Disease"/>
            <person name="Wu L."/>
            <person name="Ma J."/>
        </authorList>
    </citation>
    <scope>NUCLEOTIDE SEQUENCE [LARGE SCALE GENOMIC DNA]</scope>
    <source>
        <strain evidence="3">CCTCC AB 2013263</strain>
    </source>
</reference>
<comment type="caution">
    <text evidence="2">The sequence shown here is derived from an EMBL/GenBank/DDBJ whole genome shotgun (WGS) entry which is preliminary data.</text>
</comment>
<proteinExistence type="predicted"/>
<evidence type="ECO:0000313" key="2">
    <source>
        <dbReference type="EMBL" id="MFC3862947.1"/>
    </source>
</evidence>
<keyword evidence="3" id="KW-1185">Reference proteome</keyword>
<dbReference type="InterPro" id="IPR011044">
    <property type="entry name" value="Quino_amine_DH_bsu"/>
</dbReference>
<dbReference type="RefSeq" id="WP_380080882.1">
    <property type="nucleotide sequence ID" value="NZ_JBHRZF010000218.1"/>
</dbReference>
<dbReference type="Proteomes" id="UP001595748">
    <property type="component" value="Unassembled WGS sequence"/>
</dbReference>
<protein>
    <submittedName>
        <fullName evidence="2">Uncharacterized protein</fullName>
    </submittedName>
</protein>
<dbReference type="InterPro" id="IPR015943">
    <property type="entry name" value="WD40/YVTN_repeat-like_dom_sf"/>
</dbReference>
<name>A0ABV8AEL9_9DEIO</name>